<gene>
    <name evidence="1" type="ORF">LPB140_03425</name>
</gene>
<evidence type="ECO:0000313" key="1">
    <source>
        <dbReference type="EMBL" id="APG62024.1"/>
    </source>
</evidence>
<evidence type="ECO:0000313" key="2">
    <source>
        <dbReference type="Proteomes" id="UP000242561"/>
    </source>
</evidence>
<dbReference type="AlphaFoldDB" id="A0A1L3JA71"/>
<dbReference type="KEGG" id="sphl:LPB140_03425"/>
<reference evidence="1 2" key="1">
    <citation type="submission" date="2016-11" db="EMBL/GenBank/DDBJ databases">
        <title>Sphingorhabdus sp. LPB0140, isolated from marine environment.</title>
        <authorList>
            <person name="Kim E."/>
            <person name="Yi H."/>
        </authorList>
    </citation>
    <scope>NUCLEOTIDE SEQUENCE [LARGE SCALE GENOMIC DNA]</scope>
    <source>
        <strain evidence="1 2">LPB0140</strain>
    </source>
</reference>
<keyword evidence="2" id="KW-1185">Reference proteome</keyword>
<protein>
    <submittedName>
        <fullName evidence="1">Uncharacterized protein</fullName>
    </submittedName>
</protein>
<proteinExistence type="predicted"/>
<sequence>MRFTWGITIFVAGIFLYALHTYTNSYEITETSQGVFLLNKGQGLVYKYGRITTKSGDLWDEGWFENSVMDVYETADSFQRLEEHEASAKKK</sequence>
<name>A0A1L3JA71_9SPHN</name>
<dbReference type="EMBL" id="CP018154">
    <property type="protein sequence ID" value="APG62024.1"/>
    <property type="molecule type" value="Genomic_DNA"/>
</dbReference>
<dbReference type="Proteomes" id="UP000242561">
    <property type="component" value="Chromosome"/>
</dbReference>
<organism evidence="1 2">
    <name type="scientific">Sphingorhabdus lutea</name>
    <dbReference type="NCBI Taxonomy" id="1913578"/>
    <lineage>
        <taxon>Bacteria</taxon>
        <taxon>Pseudomonadati</taxon>
        <taxon>Pseudomonadota</taxon>
        <taxon>Alphaproteobacteria</taxon>
        <taxon>Sphingomonadales</taxon>
        <taxon>Sphingomonadaceae</taxon>
        <taxon>Sphingorhabdus</taxon>
    </lineage>
</organism>
<accession>A0A1L3JA71</accession>